<comment type="caution">
    <text evidence="1">The sequence shown here is derived from an EMBL/GenBank/DDBJ whole genome shotgun (WGS) entry which is preliminary data.</text>
</comment>
<dbReference type="AlphaFoldDB" id="A0A2P4SLD5"/>
<accession>A0A2P4SLD5</accession>
<sequence length="81" mass="9608">MYFRELSNPLLTNQLYEKASDTVLYYSPNPCGRLLLPQRCSHRRRCRHRHEATATLLLCQTVERLKWKKAPQLYRGNSTQS</sequence>
<evidence type="ECO:0000313" key="1">
    <source>
        <dbReference type="EMBL" id="POI24918.1"/>
    </source>
</evidence>
<dbReference type="Proteomes" id="UP000237246">
    <property type="component" value="Unassembled WGS sequence"/>
</dbReference>
<evidence type="ECO:0000313" key="2">
    <source>
        <dbReference type="Proteomes" id="UP000237246"/>
    </source>
</evidence>
<gene>
    <name evidence="1" type="ORF">CIB84_011332</name>
</gene>
<dbReference type="EMBL" id="PPHD01037669">
    <property type="protein sequence ID" value="POI24918.1"/>
    <property type="molecule type" value="Genomic_DNA"/>
</dbReference>
<keyword evidence="2" id="KW-1185">Reference proteome</keyword>
<name>A0A2P4SLD5_BAMTH</name>
<reference evidence="1 2" key="1">
    <citation type="submission" date="2018-01" db="EMBL/GenBank/DDBJ databases">
        <title>Comparison of the Chinese Bamboo Partridge and Red Junglefowl genome sequences highlights the importance of demography in genome evolution.</title>
        <authorList>
            <person name="Tiley G.P."/>
            <person name="Kimball R.T."/>
            <person name="Braun E.L."/>
            <person name="Burleigh J.G."/>
        </authorList>
    </citation>
    <scope>NUCLEOTIDE SEQUENCE [LARGE SCALE GENOMIC DNA]</scope>
    <source>
        <strain evidence="1">RTK389</strain>
        <tissue evidence="1">Blood</tissue>
    </source>
</reference>
<protein>
    <submittedName>
        <fullName evidence="1">Uncharacterized protein</fullName>
    </submittedName>
</protein>
<dbReference type="OrthoDB" id="9098566at2759"/>
<proteinExistence type="predicted"/>
<organism evidence="1 2">
    <name type="scientific">Bambusicola thoracicus</name>
    <name type="common">Chinese bamboo-partridge</name>
    <name type="synonym">Perdix thoracica</name>
    <dbReference type="NCBI Taxonomy" id="9083"/>
    <lineage>
        <taxon>Eukaryota</taxon>
        <taxon>Metazoa</taxon>
        <taxon>Chordata</taxon>
        <taxon>Craniata</taxon>
        <taxon>Vertebrata</taxon>
        <taxon>Euteleostomi</taxon>
        <taxon>Archelosauria</taxon>
        <taxon>Archosauria</taxon>
        <taxon>Dinosauria</taxon>
        <taxon>Saurischia</taxon>
        <taxon>Theropoda</taxon>
        <taxon>Coelurosauria</taxon>
        <taxon>Aves</taxon>
        <taxon>Neognathae</taxon>
        <taxon>Galloanserae</taxon>
        <taxon>Galliformes</taxon>
        <taxon>Phasianidae</taxon>
        <taxon>Perdicinae</taxon>
        <taxon>Bambusicola</taxon>
    </lineage>
</organism>